<proteinExistence type="predicted"/>
<dbReference type="InterPro" id="IPR020843">
    <property type="entry name" value="ER"/>
</dbReference>
<evidence type="ECO:0000313" key="4">
    <source>
        <dbReference type="Proteomes" id="UP001212152"/>
    </source>
</evidence>
<dbReference type="CDD" id="cd05288">
    <property type="entry name" value="PGDH"/>
    <property type="match status" value="1"/>
</dbReference>
<dbReference type="InterPro" id="IPR013149">
    <property type="entry name" value="ADH-like_C"/>
</dbReference>
<name>A0AAD5TQ00_9FUNG</name>
<dbReference type="GO" id="GO:0016628">
    <property type="term" value="F:oxidoreductase activity, acting on the CH-CH group of donors, NAD or NADP as acceptor"/>
    <property type="evidence" value="ECO:0007669"/>
    <property type="project" value="InterPro"/>
</dbReference>
<dbReference type="Gene3D" id="3.40.50.720">
    <property type="entry name" value="NAD(P)-binding Rossmann-like Domain"/>
    <property type="match status" value="1"/>
</dbReference>
<dbReference type="InterPro" id="IPR045010">
    <property type="entry name" value="MDR_fam"/>
</dbReference>
<reference evidence="3" key="1">
    <citation type="submission" date="2020-05" db="EMBL/GenBank/DDBJ databases">
        <title>Phylogenomic resolution of chytrid fungi.</title>
        <authorList>
            <person name="Stajich J.E."/>
            <person name="Amses K."/>
            <person name="Simmons R."/>
            <person name="Seto K."/>
            <person name="Myers J."/>
            <person name="Bonds A."/>
            <person name="Quandt C.A."/>
            <person name="Barry K."/>
            <person name="Liu P."/>
            <person name="Grigoriev I."/>
            <person name="Longcore J.E."/>
            <person name="James T.Y."/>
        </authorList>
    </citation>
    <scope>NUCLEOTIDE SEQUENCE</scope>
    <source>
        <strain evidence="3">JEL0379</strain>
    </source>
</reference>
<dbReference type="InterPro" id="IPR011032">
    <property type="entry name" value="GroES-like_sf"/>
</dbReference>
<dbReference type="SUPFAM" id="SSF50129">
    <property type="entry name" value="GroES-like"/>
    <property type="match status" value="2"/>
</dbReference>
<organism evidence="3 4">
    <name type="scientific">Geranomyces variabilis</name>
    <dbReference type="NCBI Taxonomy" id="109894"/>
    <lineage>
        <taxon>Eukaryota</taxon>
        <taxon>Fungi</taxon>
        <taxon>Fungi incertae sedis</taxon>
        <taxon>Chytridiomycota</taxon>
        <taxon>Chytridiomycota incertae sedis</taxon>
        <taxon>Chytridiomycetes</taxon>
        <taxon>Spizellomycetales</taxon>
        <taxon>Powellomycetaceae</taxon>
        <taxon>Geranomyces</taxon>
    </lineage>
</organism>
<dbReference type="Proteomes" id="UP001212152">
    <property type="component" value="Unassembled WGS sequence"/>
</dbReference>
<evidence type="ECO:0000256" key="1">
    <source>
        <dbReference type="ARBA" id="ARBA00023002"/>
    </source>
</evidence>
<gene>
    <name evidence="3" type="ORF">HDU87_006869</name>
</gene>
<keyword evidence="1" id="KW-0560">Oxidoreductase</keyword>
<dbReference type="EMBL" id="JADGJQ010000006">
    <property type="protein sequence ID" value="KAJ3183544.1"/>
    <property type="molecule type" value="Genomic_DNA"/>
</dbReference>
<dbReference type="InterPro" id="IPR041694">
    <property type="entry name" value="ADH_N_2"/>
</dbReference>
<dbReference type="Pfam" id="PF16884">
    <property type="entry name" value="ADH_N_2"/>
    <property type="match status" value="1"/>
</dbReference>
<evidence type="ECO:0000313" key="3">
    <source>
        <dbReference type="EMBL" id="KAJ3183544.1"/>
    </source>
</evidence>
<dbReference type="SUPFAM" id="SSF51735">
    <property type="entry name" value="NAD(P)-binding Rossmann-fold domains"/>
    <property type="match status" value="1"/>
</dbReference>
<comment type="caution">
    <text evidence="3">The sequence shown here is derived from an EMBL/GenBank/DDBJ whole genome shotgun (WGS) entry which is preliminary data.</text>
</comment>
<accession>A0AAD5TQ00</accession>
<sequence length="342" mass="37088">MATNTQVLFKDFPEGWVEEKHMEVVKTPFNPETVAVGDDQILVKVKFLSLDPYMRGRMTKAKSYVASFEIGKPLQAGGIGEVHRVGKSVDSVKVGDIVTGMVEWAEWSVIPAAGVKKLQEHKDVPLSYNLGVLGMPGLTAYGGLISIGEPKEGETVYVSGAAGAVGLIVGQVAKNKGCRVVGSAGSDEKVKVLLDLGFDAAFNYKTVKSYDAALAEHCPKGIDVYFDNVGGEMLDAALNHMNVHGRIPVCGAISQYNATEPYAIKNLSMHLIKKRLRVQGLLVSDYYVNKELMAGFTKDVVSYVQQGKIKYFEHIVEGVENAPRAFIGMMKGDNTGKQIIKV</sequence>
<feature type="domain" description="Enoyl reductase (ER)" evidence="2">
    <location>
        <begin position="20"/>
        <end position="340"/>
    </location>
</feature>
<dbReference type="PANTHER" id="PTHR43205">
    <property type="entry name" value="PROSTAGLANDIN REDUCTASE"/>
    <property type="match status" value="1"/>
</dbReference>
<dbReference type="InterPro" id="IPR036291">
    <property type="entry name" value="NAD(P)-bd_dom_sf"/>
</dbReference>
<dbReference type="FunFam" id="3.40.50.720:FF:000121">
    <property type="entry name" value="Prostaglandin reductase 2"/>
    <property type="match status" value="1"/>
</dbReference>
<dbReference type="PANTHER" id="PTHR43205:SF7">
    <property type="entry name" value="PROSTAGLANDIN REDUCTASE 1"/>
    <property type="match status" value="1"/>
</dbReference>
<dbReference type="AlphaFoldDB" id="A0AAD5TQ00"/>
<dbReference type="SMART" id="SM00829">
    <property type="entry name" value="PKS_ER"/>
    <property type="match status" value="1"/>
</dbReference>
<protein>
    <recommendedName>
        <fullName evidence="2">Enoyl reductase (ER) domain-containing protein</fullName>
    </recommendedName>
</protein>
<evidence type="ECO:0000259" key="2">
    <source>
        <dbReference type="SMART" id="SM00829"/>
    </source>
</evidence>
<keyword evidence="4" id="KW-1185">Reference proteome</keyword>
<dbReference type="Gene3D" id="3.90.180.10">
    <property type="entry name" value="Medium-chain alcohol dehydrogenases, catalytic domain"/>
    <property type="match status" value="1"/>
</dbReference>
<dbReference type="Pfam" id="PF00107">
    <property type="entry name" value="ADH_zinc_N"/>
    <property type="match status" value="1"/>
</dbReference>